<organism evidence="1 2">
    <name type="scientific">Meloidogyne enterolobii</name>
    <name type="common">Root-knot nematode worm</name>
    <name type="synonym">Meloidogyne mayaguensis</name>
    <dbReference type="NCBI Taxonomy" id="390850"/>
    <lineage>
        <taxon>Eukaryota</taxon>
        <taxon>Metazoa</taxon>
        <taxon>Ecdysozoa</taxon>
        <taxon>Nematoda</taxon>
        <taxon>Chromadorea</taxon>
        <taxon>Rhabditida</taxon>
        <taxon>Tylenchina</taxon>
        <taxon>Tylenchomorpha</taxon>
        <taxon>Tylenchoidea</taxon>
        <taxon>Meloidogynidae</taxon>
        <taxon>Meloidogyninae</taxon>
        <taxon>Meloidogyne</taxon>
    </lineage>
</organism>
<comment type="caution">
    <text evidence="1">The sequence shown here is derived from an EMBL/GenBank/DDBJ whole genome shotgun (WGS) entry which is preliminary data.</text>
</comment>
<proteinExistence type="predicted"/>
<protein>
    <submittedName>
        <fullName evidence="1">Uncharacterized protein</fullName>
    </submittedName>
</protein>
<name>A0A6V7VHT0_MELEN</name>
<dbReference type="OrthoDB" id="10668024at2759"/>
<dbReference type="EMBL" id="CAJEWN010000226">
    <property type="protein sequence ID" value="CAD2173944.1"/>
    <property type="molecule type" value="Genomic_DNA"/>
</dbReference>
<evidence type="ECO:0000313" key="2">
    <source>
        <dbReference type="Proteomes" id="UP000580250"/>
    </source>
</evidence>
<gene>
    <name evidence="1" type="ORF">MENT_LOCUS25583</name>
</gene>
<dbReference type="Proteomes" id="UP000580250">
    <property type="component" value="Unassembled WGS sequence"/>
</dbReference>
<accession>A0A6V7VHT0</accession>
<reference evidence="1 2" key="1">
    <citation type="submission" date="2020-08" db="EMBL/GenBank/DDBJ databases">
        <authorList>
            <person name="Koutsovoulos G."/>
            <person name="Danchin GJ E."/>
        </authorList>
    </citation>
    <scope>NUCLEOTIDE SEQUENCE [LARGE SCALE GENOMIC DNA]</scope>
</reference>
<dbReference type="AlphaFoldDB" id="A0A6V7VHT0"/>
<sequence>MRKMFVKKEDDYFGINYDKDLILKWNIDELIYEENNSNLILEIYKDFIEDPKSGKKYLLNVAACIGEIVGRFKVIHYLKKYHPHLSNIFFTEEKKIENKREIEVPESPKKKYLKNRLEEKWENLINKKEINLAISNRQSFIKFETKLFEFLREIIYIMKGIFDGRHLGKNKKEIILKIKKQLHLKNLGLINEEWKDKIEGDKKKEIFKILFFEGEEGNVNDIVKLNEDFELWGKYKKQRNLGIVNYF</sequence>
<evidence type="ECO:0000313" key="1">
    <source>
        <dbReference type="EMBL" id="CAD2173944.1"/>
    </source>
</evidence>